<feature type="transmembrane region" description="Helical" evidence="5">
    <location>
        <begin position="89"/>
        <end position="107"/>
    </location>
</feature>
<keyword evidence="2 5" id="KW-0812">Transmembrane</keyword>
<dbReference type="Gene3D" id="1.20.1250.20">
    <property type="entry name" value="MFS general substrate transporter like domains"/>
    <property type="match status" value="2"/>
</dbReference>
<dbReference type="InterPro" id="IPR011701">
    <property type="entry name" value="MFS"/>
</dbReference>
<evidence type="ECO:0000256" key="1">
    <source>
        <dbReference type="ARBA" id="ARBA00004651"/>
    </source>
</evidence>
<feature type="transmembrane region" description="Helical" evidence="5">
    <location>
        <begin position="339"/>
        <end position="361"/>
    </location>
</feature>
<reference evidence="8" key="1">
    <citation type="journal article" date="2019" name="Int. J. Syst. Evol. Microbiol.">
        <title>The Global Catalogue of Microorganisms (GCM) 10K type strain sequencing project: providing services to taxonomists for standard genome sequencing and annotation.</title>
        <authorList>
            <consortium name="The Broad Institute Genomics Platform"/>
            <consortium name="The Broad Institute Genome Sequencing Center for Infectious Disease"/>
            <person name="Wu L."/>
            <person name="Ma J."/>
        </authorList>
    </citation>
    <scope>NUCLEOTIDE SEQUENCE [LARGE SCALE GENOMIC DNA]</scope>
    <source>
        <strain evidence="8">JCM 18542</strain>
    </source>
</reference>
<feature type="transmembrane region" description="Helical" evidence="5">
    <location>
        <begin position="306"/>
        <end position="327"/>
    </location>
</feature>
<comment type="caution">
    <text evidence="7">The sequence shown here is derived from an EMBL/GenBank/DDBJ whole genome shotgun (WGS) entry which is preliminary data.</text>
</comment>
<keyword evidence="4 5" id="KW-0472">Membrane</keyword>
<dbReference type="PANTHER" id="PTHR43129">
    <property type="entry name" value="FOSMIDOMYCIN RESISTANCE PROTEIN"/>
    <property type="match status" value="1"/>
</dbReference>
<keyword evidence="3 5" id="KW-1133">Transmembrane helix</keyword>
<gene>
    <name evidence="7" type="ORF">GCM10023353_20080</name>
</gene>
<dbReference type="PANTHER" id="PTHR43129:SF1">
    <property type="entry name" value="FOSMIDOMYCIN RESISTANCE PROTEIN"/>
    <property type="match status" value="1"/>
</dbReference>
<dbReference type="EMBL" id="BAABKQ010000001">
    <property type="protein sequence ID" value="GAA4814695.1"/>
    <property type="molecule type" value="Genomic_DNA"/>
</dbReference>
<feature type="domain" description="Major facilitator superfamily (MFS) profile" evidence="6">
    <location>
        <begin position="1"/>
        <end position="391"/>
    </location>
</feature>
<feature type="transmembrane region" description="Helical" evidence="5">
    <location>
        <begin position="113"/>
        <end position="132"/>
    </location>
</feature>
<dbReference type="CDD" id="cd17478">
    <property type="entry name" value="MFS_FsR"/>
    <property type="match status" value="1"/>
</dbReference>
<dbReference type="InterPro" id="IPR036259">
    <property type="entry name" value="MFS_trans_sf"/>
</dbReference>
<comment type="subcellular location">
    <subcellularLocation>
        <location evidence="1">Cell membrane</location>
        <topology evidence="1">Multi-pass membrane protein</topology>
    </subcellularLocation>
</comment>
<evidence type="ECO:0000256" key="4">
    <source>
        <dbReference type="ARBA" id="ARBA00023136"/>
    </source>
</evidence>
<organism evidence="7 8">
    <name type="scientific">Tomitella cavernea</name>
    <dbReference type="NCBI Taxonomy" id="1387982"/>
    <lineage>
        <taxon>Bacteria</taxon>
        <taxon>Bacillati</taxon>
        <taxon>Actinomycetota</taxon>
        <taxon>Actinomycetes</taxon>
        <taxon>Mycobacteriales</taxon>
        <taxon>Tomitella</taxon>
    </lineage>
</organism>
<dbReference type="SUPFAM" id="SSF103473">
    <property type="entry name" value="MFS general substrate transporter"/>
    <property type="match status" value="1"/>
</dbReference>
<evidence type="ECO:0000256" key="5">
    <source>
        <dbReference type="SAM" id="Phobius"/>
    </source>
</evidence>
<evidence type="ECO:0000313" key="7">
    <source>
        <dbReference type="EMBL" id="GAA4814695.1"/>
    </source>
</evidence>
<feature type="transmembrane region" description="Helical" evidence="5">
    <location>
        <begin position="248"/>
        <end position="270"/>
    </location>
</feature>
<keyword evidence="8" id="KW-1185">Reference proteome</keyword>
<accession>A0ABP9CNX5</accession>
<feature type="transmembrane region" description="Helical" evidence="5">
    <location>
        <begin position="217"/>
        <end position="242"/>
    </location>
</feature>
<feature type="transmembrane region" description="Helical" evidence="5">
    <location>
        <begin position="167"/>
        <end position="191"/>
    </location>
</feature>
<sequence length="392" mass="40287">MAVAVTTGQTARAGDGGIDRFRTRLGGLTWAHLLNDGASNYLPGVLPAVLATLDQPAKMAGVLVTALTIGQALQPLTGRLADRIGGRSLIMIGLTASSVGGGLLGVAHSLWSMIALLVLIGVGNAFFHPQALAGIRAMMAGRQGLVTSAFLVGGELGRGLWPTLASLIVAHLGLGGLWILAVPGLVTVPWIRRWAPSLSARRGHGRAIRWRAHARPLAVLIGYQGIRTVTVFSFVTFLPILWDSRGASLVSGASVITTMTVVGVVGNFAGGHLSDRVGRRPVLVASALGAAVLVAPMAYLDGPWAWIVAGALGIALFMTAPVTVLIGQDIFPENRSMGSGIALGFSNGVGALLVFVIGLGIGDDVAGVFWVLCGLSAVGAVAALLFAPDLMR</sequence>
<feature type="transmembrane region" description="Helical" evidence="5">
    <location>
        <begin position="282"/>
        <end position="300"/>
    </location>
</feature>
<dbReference type="Pfam" id="PF07690">
    <property type="entry name" value="MFS_1"/>
    <property type="match status" value="1"/>
</dbReference>
<feature type="transmembrane region" description="Helical" evidence="5">
    <location>
        <begin position="367"/>
        <end position="387"/>
    </location>
</feature>
<evidence type="ECO:0000259" key="6">
    <source>
        <dbReference type="PROSITE" id="PS50850"/>
    </source>
</evidence>
<dbReference type="Proteomes" id="UP001500839">
    <property type="component" value="Unassembled WGS sequence"/>
</dbReference>
<evidence type="ECO:0000256" key="2">
    <source>
        <dbReference type="ARBA" id="ARBA00022692"/>
    </source>
</evidence>
<evidence type="ECO:0000313" key="8">
    <source>
        <dbReference type="Proteomes" id="UP001500839"/>
    </source>
</evidence>
<name>A0ABP9CNX5_9ACTN</name>
<dbReference type="PROSITE" id="PS50850">
    <property type="entry name" value="MFS"/>
    <property type="match status" value="1"/>
</dbReference>
<evidence type="ECO:0000256" key="3">
    <source>
        <dbReference type="ARBA" id="ARBA00022989"/>
    </source>
</evidence>
<proteinExistence type="predicted"/>
<protein>
    <submittedName>
        <fullName evidence="7">MFS transporter</fullName>
    </submittedName>
</protein>
<dbReference type="InterPro" id="IPR020846">
    <property type="entry name" value="MFS_dom"/>
</dbReference>